<dbReference type="NCBIfam" id="TIGR00231">
    <property type="entry name" value="small_GTP"/>
    <property type="match status" value="1"/>
</dbReference>
<feature type="domain" description="Tr-type G" evidence="10">
    <location>
        <begin position="5"/>
        <end position="280"/>
    </location>
</feature>
<dbReference type="EMBL" id="JAMFTH010000002">
    <property type="protein sequence ID" value="MCP8899510.1"/>
    <property type="molecule type" value="Genomic_DNA"/>
</dbReference>
<evidence type="ECO:0000256" key="2">
    <source>
        <dbReference type="ARBA" id="ARBA00017872"/>
    </source>
</evidence>
<dbReference type="InterPro" id="IPR000640">
    <property type="entry name" value="EFG_V-like"/>
</dbReference>
<keyword evidence="3 9" id="KW-0963">Cytoplasm</keyword>
<dbReference type="GO" id="GO:0003746">
    <property type="term" value="F:translation elongation factor activity"/>
    <property type="evidence" value="ECO:0007669"/>
    <property type="project" value="UniProtKB-UniRule"/>
</dbReference>
<dbReference type="CDD" id="cd03713">
    <property type="entry name" value="EFG_mtEFG_C"/>
    <property type="match status" value="1"/>
</dbReference>
<feature type="binding site" evidence="9">
    <location>
        <begin position="132"/>
        <end position="135"/>
    </location>
    <ligand>
        <name>GTP</name>
        <dbReference type="ChEBI" id="CHEBI:37565"/>
    </ligand>
</feature>
<dbReference type="Gene3D" id="2.40.30.10">
    <property type="entry name" value="Translation factors"/>
    <property type="match status" value="1"/>
</dbReference>
<dbReference type="Gene3D" id="3.40.50.300">
    <property type="entry name" value="P-loop containing nucleotide triphosphate hydrolases"/>
    <property type="match status" value="1"/>
</dbReference>
<dbReference type="InterPro" id="IPR020568">
    <property type="entry name" value="Ribosomal_Su5_D2-typ_SF"/>
</dbReference>
<accession>A0A9X2I383</accession>
<dbReference type="NCBIfam" id="NF009381">
    <property type="entry name" value="PRK12740.1-5"/>
    <property type="match status" value="1"/>
</dbReference>
<dbReference type="SUPFAM" id="SSF50447">
    <property type="entry name" value="Translation proteins"/>
    <property type="match status" value="1"/>
</dbReference>
<sequence>MTDLSLYRNIGIFAHVDAGKTTTTERILKLTGKIHKLGEVHEGESTTDFMEQEAERGITIQSAAVTCEWKGHRFNVIDTPGHVDFTVEVYRSLKVLDGGIGVFCGSGGVEPQSETNWRYANESEVARIIFVNKLDRIGADFLNVVDQIKNVLGAKPLVMTLPIGREDTFKGVVDLLTQKAYVWDDSGQPENYSVEDIPEDMKDDVEAYREELIETALEADDDLLMAYMDGEMPSEEDLKRCIRQGTRDLTFFPTFCGSAFKNKGMQLVLDAVVDYLPAPTEVDPQDLTDEEGNPTGDKAIVSADEPFRALAFKIMDDRFGALTFVRIYSGKLNKGDTILNSFTGKTERVGRMVEMQADERNELSHAQAGDIIAIVGMKNVQTGHTLCDPKNPCTLEAMVFPDPVISIAVAPKDKGSTEKMGIAIGKMVAEDPSFRVETDEDSGETILKGMGELHLDIKVDILKRTYGVEMEVGQPQVAYRETITQEIEDSYTHKKQSGGSGQFGKIDYRIKPGEPNSDFTFHSTVVGGNVPKEFFPAIEKGFKSMMEKGPLAGFPVLDVDIELFDGAYHAVDSSAVAFEIAAKGAFRQSMPKAGPQLLEPLMKVDVFTPEDHVGDVIGDLNRRRGMISGQEPNATGVRIKAEVPLSEMFGYIGHLRTMTSGRGQFSMEFSKYAPCPQNVTEEVIAKVKEREAAEKK</sequence>
<evidence type="ECO:0000256" key="5">
    <source>
        <dbReference type="ARBA" id="ARBA00022768"/>
    </source>
</evidence>
<keyword evidence="12" id="KW-1185">Reference proteome</keyword>
<keyword evidence="4 9" id="KW-0547">Nucleotide-binding</keyword>
<dbReference type="FunFam" id="3.30.230.10:FF:000003">
    <property type="entry name" value="Elongation factor G"/>
    <property type="match status" value="1"/>
</dbReference>
<dbReference type="Pfam" id="PF03764">
    <property type="entry name" value="EFG_IV"/>
    <property type="match status" value="1"/>
</dbReference>
<comment type="similarity">
    <text evidence="1 9">Belongs to the TRAFAC class translation factor GTPase superfamily. Classic translation factor GTPase family. EF-G/EF-2 subfamily.</text>
</comment>
<keyword evidence="7 9" id="KW-0342">GTP-binding</keyword>
<dbReference type="InterPro" id="IPR014721">
    <property type="entry name" value="Ribsml_uS5_D2-typ_fold_subgr"/>
</dbReference>
<dbReference type="FunFam" id="2.40.30.10:FF:000006">
    <property type="entry name" value="Elongation factor G"/>
    <property type="match status" value="1"/>
</dbReference>
<dbReference type="GO" id="GO:0005737">
    <property type="term" value="C:cytoplasm"/>
    <property type="evidence" value="ECO:0007669"/>
    <property type="project" value="UniProtKB-SubCell"/>
</dbReference>
<evidence type="ECO:0000259" key="10">
    <source>
        <dbReference type="PROSITE" id="PS51722"/>
    </source>
</evidence>
<feature type="binding site" evidence="9">
    <location>
        <begin position="78"/>
        <end position="82"/>
    </location>
    <ligand>
        <name>GTP</name>
        <dbReference type="ChEBI" id="CHEBI:37565"/>
    </ligand>
</feature>
<dbReference type="SUPFAM" id="SSF52540">
    <property type="entry name" value="P-loop containing nucleoside triphosphate hydrolases"/>
    <property type="match status" value="1"/>
</dbReference>
<dbReference type="InterPro" id="IPR005225">
    <property type="entry name" value="Small_GTP-bd"/>
</dbReference>
<dbReference type="InterPro" id="IPR041095">
    <property type="entry name" value="EFG_II"/>
</dbReference>
<dbReference type="AlphaFoldDB" id="A0A9X2I383"/>
<dbReference type="Proteomes" id="UP001139319">
    <property type="component" value="Unassembled WGS sequence"/>
</dbReference>
<dbReference type="InterPro" id="IPR000795">
    <property type="entry name" value="T_Tr_GTP-bd_dom"/>
</dbReference>
<evidence type="ECO:0000256" key="8">
    <source>
        <dbReference type="ARBA" id="ARBA00024731"/>
    </source>
</evidence>
<evidence type="ECO:0000313" key="12">
    <source>
        <dbReference type="Proteomes" id="UP001139319"/>
    </source>
</evidence>
<dbReference type="Pfam" id="PF14492">
    <property type="entry name" value="EFG_III"/>
    <property type="match status" value="1"/>
</dbReference>
<dbReference type="FunFam" id="3.30.70.240:FF:000001">
    <property type="entry name" value="Elongation factor G"/>
    <property type="match status" value="1"/>
</dbReference>
<dbReference type="GO" id="GO:0003924">
    <property type="term" value="F:GTPase activity"/>
    <property type="evidence" value="ECO:0007669"/>
    <property type="project" value="InterPro"/>
</dbReference>
<dbReference type="SMART" id="SM00889">
    <property type="entry name" value="EFG_IV"/>
    <property type="match status" value="1"/>
</dbReference>
<reference evidence="11" key="1">
    <citation type="submission" date="2022-05" db="EMBL/GenBank/DDBJ databases">
        <authorList>
            <person name="Sun H.-N."/>
        </authorList>
    </citation>
    <scope>NUCLEOTIDE SEQUENCE</scope>
    <source>
        <strain evidence="11">HB14</strain>
    </source>
</reference>
<dbReference type="InterPro" id="IPR031157">
    <property type="entry name" value="G_TR_CS"/>
</dbReference>
<comment type="subcellular location">
    <subcellularLocation>
        <location evidence="9">Cytoplasm</location>
    </subcellularLocation>
</comment>
<protein>
    <recommendedName>
        <fullName evidence="2 9">Elongation factor G</fullName>
        <shortName evidence="9">EF-G</shortName>
    </recommendedName>
</protein>
<reference evidence="11" key="2">
    <citation type="submission" date="2023-01" db="EMBL/GenBank/DDBJ databases">
        <title>Gilvimarinus xylanilyticus HB14 isolated from Caulerpa lentillifera aquaculture base in Hainan, China.</title>
        <authorList>
            <person name="Zhang Y.-J."/>
        </authorList>
    </citation>
    <scope>NUCLEOTIDE SEQUENCE</scope>
    <source>
        <strain evidence="11">HB14</strain>
    </source>
</reference>
<dbReference type="Pfam" id="PF03144">
    <property type="entry name" value="GTP_EFTU_D2"/>
    <property type="match status" value="1"/>
</dbReference>
<evidence type="ECO:0000256" key="7">
    <source>
        <dbReference type="ARBA" id="ARBA00023134"/>
    </source>
</evidence>
<evidence type="ECO:0000313" key="11">
    <source>
        <dbReference type="EMBL" id="MCP8899510.1"/>
    </source>
</evidence>
<dbReference type="FunFam" id="3.30.70.870:FF:000006">
    <property type="entry name" value="Elongation factor G"/>
    <property type="match status" value="1"/>
</dbReference>
<dbReference type="InterPro" id="IPR009022">
    <property type="entry name" value="EFG_III"/>
</dbReference>
<evidence type="ECO:0000256" key="1">
    <source>
        <dbReference type="ARBA" id="ARBA00005870"/>
    </source>
</evidence>
<organism evidence="11 12">
    <name type="scientific">Gilvimarinus xylanilyticus</name>
    <dbReference type="NCBI Taxonomy" id="2944139"/>
    <lineage>
        <taxon>Bacteria</taxon>
        <taxon>Pseudomonadati</taxon>
        <taxon>Pseudomonadota</taxon>
        <taxon>Gammaproteobacteria</taxon>
        <taxon>Cellvibrionales</taxon>
        <taxon>Cellvibrionaceae</taxon>
        <taxon>Gilvimarinus</taxon>
    </lineage>
</organism>
<dbReference type="InterPro" id="IPR004161">
    <property type="entry name" value="EFTu-like_2"/>
</dbReference>
<name>A0A9X2I383_9GAMM</name>
<dbReference type="SUPFAM" id="SSF54980">
    <property type="entry name" value="EF-G C-terminal domain-like"/>
    <property type="match status" value="2"/>
</dbReference>
<dbReference type="InterPro" id="IPR005517">
    <property type="entry name" value="Transl_elong_EFG/EF2_IV"/>
</dbReference>
<dbReference type="CDD" id="cd01434">
    <property type="entry name" value="EFG_mtEFG1_IV"/>
    <property type="match status" value="1"/>
</dbReference>
<dbReference type="SUPFAM" id="SSF54211">
    <property type="entry name" value="Ribosomal protein S5 domain 2-like"/>
    <property type="match status" value="1"/>
</dbReference>
<comment type="function">
    <text evidence="8 9">Catalyzes the GTP-dependent ribosomal translocation step during translation elongation. During this step, the ribosome changes from the pre-translocational (PRE) to the post-translocational (POST) state as the newly formed A-site-bound peptidyl-tRNA and P-site-bound deacylated tRNA move to the P and E sites, respectively. Catalyzes the coordinated movement of the two tRNA molecules, the mRNA and conformational changes in the ribosome.</text>
</comment>
<dbReference type="Gene3D" id="3.30.230.10">
    <property type="match status" value="1"/>
</dbReference>
<comment type="caution">
    <text evidence="11">The sequence shown here is derived from an EMBL/GenBank/DDBJ whole genome shotgun (WGS) entry which is preliminary data.</text>
</comment>
<dbReference type="SMART" id="SM00838">
    <property type="entry name" value="EFG_C"/>
    <property type="match status" value="1"/>
</dbReference>
<dbReference type="PRINTS" id="PR00315">
    <property type="entry name" value="ELONGATNFCT"/>
</dbReference>
<evidence type="ECO:0000256" key="6">
    <source>
        <dbReference type="ARBA" id="ARBA00022917"/>
    </source>
</evidence>
<dbReference type="PANTHER" id="PTHR43261">
    <property type="entry name" value="TRANSLATION ELONGATION FACTOR G-RELATED"/>
    <property type="match status" value="1"/>
</dbReference>
<keyword evidence="6 9" id="KW-0648">Protein biosynthesis</keyword>
<dbReference type="PANTHER" id="PTHR43261:SF5">
    <property type="entry name" value="ELONGATION FACTOR G 1"/>
    <property type="match status" value="1"/>
</dbReference>
<dbReference type="InterPro" id="IPR004540">
    <property type="entry name" value="Transl_elong_EFG/EF2"/>
</dbReference>
<dbReference type="InterPro" id="IPR009000">
    <property type="entry name" value="Transl_B-barrel_sf"/>
</dbReference>
<gene>
    <name evidence="9 11" type="primary">fusA</name>
    <name evidence="11" type="ORF">M6D89_09390</name>
</gene>
<dbReference type="GO" id="GO:0032790">
    <property type="term" value="P:ribosome disassembly"/>
    <property type="evidence" value="ECO:0007669"/>
    <property type="project" value="TreeGrafter"/>
</dbReference>
<dbReference type="GO" id="GO:0097216">
    <property type="term" value="F:guanosine tetraphosphate binding"/>
    <property type="evidence" value="ECO:0007669"/>
    <property type="project" value="UniProtKB-ARBA"/>
</dbReference>
<feature type="binding site" evidence="9">
    <location>
        <begin position="14"/>
        <end position="21"/>
    </location>
    <ligand>
        <name>GTP</name>
        <dbReference type="ChEBI" id="CHEBI:37565"/>
    </ligand>
</feature>
<dbReference type="RefSeq" id="WP_253967807.1">
    <property type="nucleotide sequence ID" value="NZ_JAMFTH010000002.1"/>
</dbReference>
<evidence type="ECO:0000256" key="9">
    <source>
        <dbReference type="HAMAP-Rule" id="MF_00054"/>
    </source>
</evidence>
<dbReference type="HAMAP" id="MF_00054_B">
    <property type="entry name" value="EF_G_EF_2_B"/>
    <property type="match status" value="1"/>
</dbReference>
<proteinExistence type="inferred from homology"/>
<evidence type="ECO:0000256" key="4">
    <source>
        <dbReference type="ARBA" id="ARBA00022741"/>
    </source>
</evidence>
<dbReference type="CDD" id="cd01886">
    <property type="entry name" value="EF-G"/>
    <property type="match status" value="1"/>
</dbReference>
<dbReference type="Gene3D" id="3.30.70.240">
    <property type="match status" value="1"/>
</dbReference>
<dbReference type="Pfam" id="PF00009">
    <property type="entry name" value="GTP_EFTU"/>
    <property type="match status" value="1"/>
</dbReference>
<dbReference type="NCBIfam" id="TIGR00484">
    <property type="entry name" value="EF-G"/>
    <property type="match status" value="1"/>
</dbReference>
<dbReference type="FunFam" id="3.40.50.300:FF:000029">
    <property type="entry name" value="Elongation factor G"/>
    <property type="match status" value="1"/>
</dbReference>
<dbReference type="PROSITE" id="PS51722">
    <property type="entry name" value="G_TR_2"/>
    <property type="match status" value="1"/>
</dbReference>
<keyword evidence="5 9" id="KW-0251">Elongation factor</keyword>
<dbReference type="InterPro" id="IPR035649">
    <property type="entry name" value="EFG_V"/>
</dbReference>
<dbReference type="Gene3D" id="3.30.70.870">
    <property type="entry name" value="Elongation Factor G (Translational Gtpase), domain 3"/>
    <property type="match status" value="1"/>
</dbReference>
<dbReference type="PROSITE" id="PS00301">
    <property type="entry name" value="G_TR_1"/>
    <property type="match status" value="1"/>
</dbReference>
<evidence type="ECO:0000256" key="3">
    <source>
        <dbReference type="ARBA" id="ARBA00022490"/>
    </source>
</evidence>
<dbReference type="InterPro" id="IPR047872">
    <property type="entry name" value="EFG_IV"/>
</dbReference>
<dbReference type="GO" id="GO:0005525">
    <property type="term" value="F:GTP binding"/>
    <property type="evidence" value="ECO:0007669"/>
    <property type="project" value="UniProtKB-UniRule"/>
</dbReference>
<dbReference type="Pfam" id="PF00679">
    <property type="entry name" value="EFG_C"/>
    <property type="match status" value="1"/>
</dbReference>
<dbReference type="InterPro" id="IPR035647">
    <property type="entry name" value="EFG_III/V"/>
</dbReference>
<dbReference type="InterPro" id="IPR027417">
    <property type="entry name" value="P-loop_NTPase"/>
</dbReference>
<dbReference type="CDD" id="cd16262">
    <property type="entry name" value="EFG_III"/>
    <property type="match status" value="1"/>
</dbReference>
<dbReference type="CDD" id="cd04088">
    <property type="entry name" value="EFG_mtEFG_II"/>
    <property type="match status" value="1"/>
</dbReference>